<dbReference type="GeneID" id="68094255"/>
<organism evidence="2 3">
    <name type="scientific">Naegleria lovaniensis</name>
    <name type="common">Amoeba</name>
    <dbReference type="NCBI Taxonomy" id="51637"/>
    <lineage>
        <taxon>Eukaryota</taxon>
        <taxon>Discoba</taxon>
        <taxon>Heterolobosea</taxon>
        <taxon>Tetramitia</taxon>
        <taxon>Eutetramitia</taxon>
        <taxon>Vahlkampfiidae</taxon>
        <taxon>Naegleria</taxon>
    </lineage>
</organism>
<feature type="compositionally biased region" description="Pro residues" evidence="1">
    <location>
        <begin position="18"/>
        <end position="28"/>
    </location>
</feature>
<comment type="caution">
    <text evidence="2">The sequence shown here is derived from an EMBL/GenBank/DDBJ whole genome shotgun (WGS) entry which is preliminary data.</text>
</comment>
<evidence type="ECO:0000313" key="2">
    <source>
        <dbReference type="EMBL" id="KAG2387467.1"/>
    </source>
</evidence>
<reference evidence="2 3" key="1">
    <citation type="journal article" date="2018" name="BMC Genomics">
        <title>The genome of Naegleria lovaniensis, the basis for a comparative approach to unravel pathogenicity factors of the human pathogenic amoeba N. fowleri.</title>
        <authorList>
            <person name="Liechti N."/>
            <person name="Schurch N."/>
            <person name="Bruggmann R."/>
            <person name="Wittwer M."/>
        </authorList>
    </citation>
    <scope>NUCLEOTIDE SEQUENCE [LARGE SCALE GENOMIC DNA]</scope>
    <source>
        <strain evidence="2 3">ATCC 30569</strain>
    </source>
</reference>
<dbReference type="EMBL" id="PYSW02000013">
    <property type="protein sequence ID" value="KAG2387467.1"/>
    <property type="molecule type" value="Genomic_DNA"/>
</dbReference>
<feature type="region of interest" description="Disordered" evidence="1">
    <location>
        <begin position="1"/>
        <end position="29"/>
    </location>
</feature>
<proteinExistence type="predicted"/>
<evidence type="ECO:0000313" key="3">
    <source>
        <dbReference type="Proteomes" id="UP000816034"/>
    </source>
</evidence>
<accession>A0AA88GUY1</accession>
<gene>
    <name evidence="2" type="ORF">C9374_001799</name>
</gene>
<keyword evidence="3" id="KW-1185">Reference proteome</keyword>
<protein>
    <submittedName>
        <fullName evidence="2">Uncharacterized protein</fullName>
    </submittedName>
</protein>
<dbReference type="AlphaFoldDB" id="A0AA88GUY1"/>
<sequence length="77" mass="9202">MISQPFISHAHSMYHPPQKTPPQAPPQPHEISSISNFKTFMFVEDQHSKAFRKERQVREEFKYEIALEDGYIWWSIL</sequence>
<dbReference type="Proteomes" id="UP000816034">
    <property type="component" value="Unassembled WGS sequence"/>
</dbReference>
<dbReference type="RefSeq" id="XP_044551459.1">
    <property type="nucleotide sequence ID" value="XM_044691145.1"/>
</dbReference>
<name>A0AA88GUY1_NAELO</name>
<evidence type="ECO:0000256" key="1">
    <source>
        <dbReference type="SAM" id="MobiDB-lite"/>
    </source>
</evidence>